<evidence type="ECO:0000256" key="7">
    <source>
        <dbReference type="SAM" id="Phobius"/>
    </source>
</evidence>
<keyword evidence="7" id="KW-0472">Membrane</keyword>
<evidence type="ECO:0000259" key="8">
    <source>
        <dbReference type="PROSITE" id="PS50906"/>
    </source>
</evidence>
<dbReference type="InterPro" id="IPR036890">
    <property type="entry name" value="HATPase_C_sf"/>
</dbReference>
<dbReference type="SMART" id="SM00387">
    <property type="entry name" value="HATPase_c"/>
    <property type="match status" value="1"/>
</dbReference>
<feature type="compositionally biased region" description="Low complexity" evidence="6">
    <location>
        <begin position="654"/>
        <end position="672"/>
    </location>
</feature>
<feature type="transmembrane region" description="Helical" evidence="7">
    <location>
        <begin position="321"/>
        <end position="343"/>
    </location>
</feature>
<keyword evidence="7" id="KW-1133">Transmembrane helix</keyword>
<dbReference type="Gene3D" id="3.30.565.10">
    <property type="entry name" value="Histidine kinase-like ATPase, C-terminal domain"/>
    <property type="match status" value="1"/>
</dbReference>
<feature type="compositionally biased region" description="Pro residues" evidence="6">
    <location>
        <begin position="696"/>
        <end position="712"/>
    </location>
</feature>
<feature type="region of interest" description="Disordered" evidence="6">
    <location>
        <begin position="691"/>
        <end position="841"/>
    </location>
</feature>
<dbReference type="RefSeq" id="WP_378297848.1">
    <property type="nucleotide sequence ID" value="NZ_JBHTJA010000014.1"/>
</dbReference>
<dbReference type="EMBL" id="JBHTJA010000014">
    <property type="protein sequence ID" value="MFD0900854.1"/>
    <property type="molecule type" value="Genomic_DNA"/>
</dbReference>
<dbReference type="InterPro" id="IPR010910">
    <property type="entry name" value="Nitrate/nitrite_sensing_bac"/>
</dbReference>
<sequence>MTTSRFSSIRARITLLVLAPLLAVASLWAFLTAVTYGDANQLLQARAFQDKAVHPTQRLIDALQKERRLSMTSIGDGGPELRDQRLATDRAAASVAAGARDEGLREDLLPQVVSRWDALVSELRTLDSIRAGVDQATDDRATVLRDYTSLIDAGFAVYTATTPGNGEITADAQTLVLMGRAREFLAREDALLTAALADGRVSATERGEFAQLVGAQRYLYEDNVKNLPESGRKQYERFAGSAELRRFRALEDRVVHGEARTTRTGGNAAGAGNAAAGRAAPPVDPAEWRAAADAANAGLFRLENRVLDDLTGRARGIATDVFVRLGAAAGLGLLAVALSVFVAARVSRRLVRECRTLADTVVEFTQRRLPKLAEQIRAGRPAEARALRDEHFRINEVRQIAESFDRAHEAVIVAAEGEIAARRGISEVFVNLARRNQALLHRQLGLLDTMERRTEDPAELSDLFRLDHLATRMRRHAEGLVILAGKTAGRGWRRPVPLVDVVRGAVAEVEDYPRVRVQPLPRVALLGSAVADVVHLLAEVVENATTFSPPQSPVRVSGHPVANGFAIEVEDRGLGMTEEALRAANARLADPPEFDPTDSAQLGLFVVARLAARHDVRVTLRPSPYGGTTAIALIPGSLLVEPAEQERLARRSSGPMPAVQQPAAAAVPAPGAHSAEDTGGVVRLVAEAEPVRQEPAPVPEPEPARPEPAPEPARPEPDPPPKDGELPKRRRQTHLAPQLKERVDAHLAAQGRTPPEPAAPRDEPSPAPAWSAPPSVGRHAAPPPDVPLSAPVPGDVPPDGRTPEALRSMMSAMQQGWQRGRDESAGEQTSQNRGDQEDDTP</sequence>
<accession>A0ABW3EQM9</accession>
<dbReference type="PANTHER" id="PTHR45436:SF5">
    <property type="entry name" value="SENSOR HISTIDINE KINASE TRCS"/>
    <property type="match status" value="1"/>
</dbReference>
<keyword evidence="5" id="KW-0418">Kinase</keyword>
<comment type="caution">
    <text evidence="9">The sequence shown here is derived from an EMBL/GenBank/DDBJ whole genome shotgun (WGS) entry which is preliminary data.</text>
</comment>
<keyword evidence="4" id="KW-0808">Transferase</keyword>
<dbReference type="SUPFAM" id="SSF55874">
    <property type="entry name" value="ATPase domain of HSP90 chaperone/DNA topoisomerase II/histidine kinase"/>
    <property type="match status" value="1"/>
</dbReference>
<dbReference type="Pfam" id="PF02518">
    <property type="entry name" value="HATPase_c"/>
    <property type="match status" value="1"/>
</dbReference>
<dbReference type="PROSITE" id="PS50906">
    <property type="entry name" value="NIT"/>
    <property type="match status" value="1"/>
</dbReference>
<dbReference type="InterPro" id="IPR050428">
    <property type="entry name" value="TCS_sensor_his_kinase"/>
</dbReference>
<evidence type="ECO:0000313" key="9">
    <source>
        <dbReference type="EMBL" id="MFD0900854.1"/>
    </source>
</evidence>
<feature type="compositionally biased region" description="Low complexity" evidence="6">
    <location>
        <begin position="262"/>
        <end position="280"/>
    </location>
</feature>
<evidence type="ECO:0000256" key="6">
    <source>
        <dbReference type="SAM" id="MobiDB-lite"/>
    </source>
</evidence>
<proteinExistence type="predicted"/>
<name>A0ABW3EQM9_9ACTN</name>
<evidence type="ECO:0000256" key="3">
    <source>
        <dbReference type="ARBA" id="ARBA00022553"/>
    </source>
</evidence>
<feature type="region of interest" description="Disordered" evidence="6">
    <location>
        <begin position="645"/>
        <end position="676"/>
    </location>
</feature>
<dbReference type="Pfam" id="PF08376">
    <property type="entry name" value="NIT"/>
    <property type="match status" value="1"/>
</dbReference>
<feature type="compositionally biased region" description="Basic and acidic residues" evidence="6">
    <location>
        <begin position="713"/>
        <end position="727"/>
    </location>
</feature>
<reference evidence="10" key="1">
    <citation type="journal article" date="2019" name="Int. J. Syst. Evol. Microbiol.">
        <title>The Global Catalogue of Microorganisms (GCM) 10K type strain sequencing project: providing services to taxonomists for standard genome sequencing and annotation.</title>
        <authorList>
            <consortium name="The Broad Institute Genomics Platform"/>
            <consortium name="The Broad Institute Genome Sequencing Center for Infectious Disease"/>
            <person name="Wu L."/>
            <person name="Ma J."/>
        </authorList>
    </citation>
    <scope>NUCLEOTIDE SEQUENCE [LARGE SCALE GENOMIC DNA]</scope>
    <source>
        <strain evidence="10">JCM 31202</strain>
    </source>
</reference>
<protein>
    <recommendedName>
        <fullName evidence="2">histidine kinase</fullName>
        <ecNumber evidence="2">2.7.13.3</ecNumber>
    </recommendedName>
</protein>
<dbReference type="InterPro" id="IPR003594">
    <property type="entry name" value="HATPase_dom"/>
</dbReference>
<keyword evidence="7" id="KW-0812">Transmembrane</keyword>
<dbReference type="EC" id="2.7.13.3" evidence="2"/>
<evidence type="ECO:0000256" key="1">
    <source>
        <dbReference type="ARBA" id="ARBA00000085"/>
    </source>
</evidence>
<comment type="catalytic activity">
    <reaction evidence="1">
        <text>ATP + protein L-histidine = ADP + protein N-phospho-L-histidine.</text>
        <dbReference type="EC" id="2.7.13.3"/>
    </reaction>
</comment>
<evidence type="ECO:0000256" key="2">
    <source>
        <dbReference type="ARBA" id="ARBA00012438"/>
    </source>
</evidence>
<keyword evidence="3" id="KW-0597">Phosphoprotein</keyword>
<dbReference type="InterPro" id="IPR013587">
    <property type="entry name" value="Nitrate/nitrite_sensing"/>
</dbReference>
<gene>
    <name evidence="9" type="ORF">ACFQ11_10665</name>
</gene>
<keyword evidence="10" id="KW-1185">Reference proteome</keyword>
<feature type="region of interest" description="Disordered" evidence="6">
    <location>
        <begin position="258"/>
        <end position="280"/>
    </location>
</feature>
<dbReference type="Proteomes" id="UP001596972">
    <property type="component" value="Unassembled WGS sequence"/>
</dbReference>
<feature type="domain" description="NIT" evidence="8">
    <location>
        <begin position="54"/>
        <end position="317"/>
    </location>
</feature>
<evidence type="ECO:0000256" key="5">
    <source>
        <dbReference type="ARBA" id="ARBA00022777"/>
    </source>
</evidence>
<evidence type="ECO:0000313" key="10">
    <source>
        <dbReference type="Proteomes" id="UP001596972"/>
    </source>
</evidence>
<dbReference type="PANTHER" id="PTHR45436">
    <property type="entry name" value="SENSOR HISTIDINE KINASE YKOH"/>
    <property type="match status" value="1"/>
</dbReference>
<evidence type="ECO:0000256" key="4">
    <source>
        <dbReference type="ARBA" id="ARBA00022679"/>
    </source>
</evidence>
<organism evidence="9 10">
    <name type="scientific">Actinomadura sediminis</name>
    <dbReference type="NCBI Taxonomy" id="1038904"/>
    <lineage>
        <taxon>Bacteria</taxon>
        <taxon>Bacillati</taxon>
        <taxon>Actinomycetota</taxon>
        <taxon>Actinomycetes</taxon>
        <taxon>Streptosporangiales</taxon>
        <taxon>Thermomonosporaceae</taxon>
        <taxon>Actinomadura</taxon>
    </lineage>
</organism>